<evidence type="ECO:0000256" key="3">
    <source>
        <dbReference type="ARBA" id="ARBA00029754"/>
    </source>
</evidence>
<protein>
    <recommendedName>
        <fullName evidence="1">GTP pyrophosphokinase</fullName>
    </recommendedName>
    <alternativeName>
        <fullName evidence="4">(p)ppGpp synthase</fullName>
    </alternativeName>
    <alternativeName>
        <fullName evidence="3">ATP:GTP 3'-pyrophosphotransferase</fullName>
    </alternativeName>
    <alternativeName>
        <fullName evidence="5">ppGpp synthase I</fullName>
    </alternativeName>
</protein>
<dbReference type="Pfam" id="PF04607">
    <property type="entry name" value="RelA_SpoT"/>
    <property type="match status" value="1"/>
</dbReference>
<dbReference type="Gene3D" id="3.30.460.10">
    <property type="entry name" value="Beta Polymerase, domain 2"/>
    <property type="match status" value="1"/>
</dbReference>
<dbReference type="Pfam" id="PF13328">
    <property type="entry name" value="HD_4"/>
    <property type="match status" value="1"/>
</dbReference>
<dbReference type="Proteomes" id="UP000030980">
    <property type="component" value="Unassembled WGS sequence"/>
</dbReference>
<dbReference type="Gene3D" id="3.10.20.30">
    <property type="match status" value="1"/>
</dbReference>
<dbReference type="InterPro" id="IPR012676">
    <property type="entry name" value="TGS-like"/>
</dbReference>
<dbReference type="OrthoDB" id="9805041at2"/>
<evidence type="ECO:0000256" key="1">
    <source>
        <dbReference type="ARBA" id="ARBA00019852"/>
    </source>
</evidence>
<dbReference type="SUPFAM" id="SSF81271">
    <property type="entry name" value="TGS-like"/>
    <property type="match status" value="1"/>
</dbReference>
<organism evidence="9 10">
    <name type="scientific">Pseudomonas flexibilis</name>
    <dbReference type="NCBI Taxonomy" id="706570"/>
    <lineage>
        <taxon>Bacteria</taxon>
        <taxon>Pseudomonadati</taxon>
        <taxon>Pseudomonadota</taxon>
        <taxon>Gammaproteobacteria</taxon>
        <taxon>Pseudomonadales</taxon>
        <taxon>Pseudomonadaceae</taxon>
        <taxon>Pseudomonas</taxon>
    </lineage>
</organism>
<dbReference type="InterPro" id="IPR033655">
    <property type="entry name" value="TGS_RelA/SpoT"/>
</dbReference>
<dbReference type="CDD" id="cd04876">
    <property type="entry name" value="ACT_RelA-SpoT"/>
    <property type="match status" value="1"/>
</dbReference>
<dbReference type="FunFam" id="3.30.460.10:FF:000001">
    <property type="entry name" value="GTP pyrophosphokinase RelA"/>
    <property type="match status" value="1"/>
</dbReference>
<proteinExistence type="inferred from homology"/>
<dbReference type="InterPro" id="IPR012675">
    <property type="entry name" value="Beta-grasp_dom_sf"/>
</dbReference>
<comment type="caution">
    <text evidence="9">The sequence shown here is derived from an EMBL/GenBank/DDBJ whole genome shotgun (WGS) entry which is preliminary data.</text>
</comment>
<dbReference type="FunFam" id="3.10.20.30:FF:000002">
    <property type="entry name" value="GTP pyrophosphokinase (RelA/SpoT)"/>
    <property type="match status" value="1"/>
</dbReference>
<keyword evidence="10" id="KW-1185">Reference proteome</keyword>
<dbReference type="PROSITE" id="PS51880">
    <property type="entry name" value="TGS"/>
    <property type="match status" value="1"/>
</dbReference>
<evidence type="ECO:0000313" key="9">
    <source>
        <dbReference type="EMBL" id="KHO65604.1"/>
    </source>
</evidence>
<dbReference type="PROSITE" id="PS51671">
    <property type="entry name" value="ACT"/>
    <property type="match status" value="1"/>
</dbReference>
<evidence type="ECO:0000256" key="4">
    <source>
        <dbReference type="ARBA" id="ARBA00032407"/>
    </source>
</evidence>
<evidence type="ECO:0000256" key="2">
    <source>
        <dbReference type="ARBA" id="ARBA00025704"/>
    </source>
</evidence>
<dbReference type="Gene3D" id="1.10.3210.10">
    <property type="entry name" value="Hypothetical protein af1432"/>
    <property type="match status" value="1"/>
</dbReference>
<evidence type="ECO:0000259" key="8">
    <source>
        <dbReference type="PROSITE" id="PS51880"/>
    </source>
</evidence>
<feature type="domain" description="TGS" evidence="8">
    <location>
        <begin position="414"/>
        <end position="475"/>
    </location>
</feature>
<evidence type="ECO:0000259" key="7">
    <source>
        <dbReference type="PROSITE" id="PS51671"/>
    </source>
</evidence>
<dbReference type="GO" id="GO:0015949">
    <property type="term" value="P:nucleobase-containing small molecule interconversion"/>
    <property type="evidence" value="ECO:0007669"/>
    <property type="project" value="UniProtKB-ARBA"/>
</dbReference>
<evidence type="ECO:0000256" key="5">
    <source>
        <dbReference type="ARBA" id="ARBA00033308"/>
    </source>
</evidence>
<dbReference type="STRING" id="706570.PT85_06000"/>
<feature type="domain" description="ACT" evidence="7">
    <location>
        <begin position="674"/>
        <end position="750"/>
    </location>
</feature>
<dbReference type="Gene3D" id="3.30.70.260">
    <property type="match status" value="1"/>
</dbReference>
<accession>A0A0B3BY53</accession>
<gene>
    <name evidence="9" type="primary">relA</name>
    <name evidence="9" type="ORF">PT85_06000</name>
</gene>
<dbReference type="SUPFAM" id="SSF81301">
    <property type="entry name" value="Nucleotidyltransferase"/>
    <property type="match status" value="1"/>
</dbReference>
<evidence type="ECO:0000313" key="10">
    <source>
        <dbReference type="Proteomes" id="UP000030980"/>
    </source>
</evidence>
<dbReference type="RefSeq" id="WP_027590415.1">
    <property type="nucleotide sequence ID" value="NZ_FMUP01000001.1"/>
</dbReference>
<sequence length="750" mass="84617">MVQVRAQQPINTDGSVNLDAWLEHMATLDPAVDREGLRAACEFAREAELQAKEGQHRWAENASSFRTGLEIAEILADLKLDQDSLVAAVIYRAVREGQVPLEKVSERFGPVVAKLIEGVLRMAAISASVNPRDTTVFNSQVQVENLRKMLVAMVDDVRVALIKLAERTCAIRAVKNADEEKRHRVAREVFDIYAPLAHRLGIGHIKWELEDLSFRYLEPEQYKQIASLLHERRLDREQYIARVMDQLRERLNATGIKADISGRVKHIYSIWRKMQKKGLQFSQIYDVRAVRVLVPEIHDCYTALGIVHTLWRHIPKEFDDYIANPKENGYRSLHTAVIGPEGKVLEVQIRTHAMHEEAELGVCAHWRYKGTDVKATSSHYEEKISWLRQVLEWHEELGDIGGLAEQLRVDFEPDRVYVFTPDGHAVDLPKGATPLDFAYRVHTEIGHNCRGAKVNGRIVPLNYSLQTGEQVEIITTKQGGAPSRDWLNPNLGYITTSRARAKIIHWFKQQAREQNVIAGKTLLERELARLDLASVDYDKLVERTNLKSVEDMFAALGAGDLRLAHLVNQAQQLVEPERDYDQLELIPRRAPSQVVRPGGRGDIQIQGVGNLLTQMAGCCQPLPGDPIVGYITQGRGVSIHRQDCPSVLQLEGREPERIIQVSWGPVPVKTYPAEIVIRAYDRSGLLRDVSQLLLNEKINVLAVNTLSNKEDNTALMSLTIEIPGLDALGRLLARLSRLPNVIEAKRQRAS</sequence>
<dbReference type="SMART" id="SM00954">
    <property type="entry name" value="RelA_SpoT"/>
    <property type="match status" value="1"/>
</dbReference>
<dbReference type="InterPro" id="IPR004811">
    <property type="entry name" value="RelA/Spo_fam"/>
</dbReference>
<dbReference type="InterPro" id="IPR045600">
    <property type="entry name" value="RelA/SpoT_AH_RIS"/>
</dbReference>
<dbReference type="NCBIfam" id="NF008124">
    <property type="entry name" value="PRK10872.1"/>
    <property type="match status" value="1"/>
</dbReference>
<dbReference type="InterPro" id="IPR043519">
    <property type="entry name" value="NT_sf"/>
</dbReference>
<dbReference type="Pfam" id="PF13291">
    <property type="entry name" value="ACT_4"/>
    <property type="match status" value="1"/>
</dbReference>
<dbReference type="GO" id="GO:0005886">
    <property type="term" value="C:plasma membrane"/>
    <property type="evidence" value="ECO:0007669"/>
    <property type="project" value="TreeGrafter"/>
</dbReference>
<dbReference type="SUPFAM" id="SSF109604">
    <property type="entry name" value="HD-domain/PDEase-like"/>
    <property type="match status" value="1"/>
</dbReference>
<dbReference type="InterPro" id="IPR007685">
    <property type="entry name" value="RelA_SpoT"/>
</dbReference>
<dbReference type="SUPFAM" id="SSF55021">
    <property type="entry name" value="ACT-like"/>
    <property type="match status" value="1"/>
</dbReference>
<dbReference type="InterPro" id="IPR004095">
    <property type="entry name" value="TGS"/>
</dbReference>
<dbReference type="GO" id="GO:0008893">
    <property type="term" value="F:guanosine-3',5'-bis(diphosphate) 3'-diphosphatase activity"/>
    <property type="evidence" value="ECO:0007669"/>
    <property type="project" value="TreeGrafter"/>
</dbReference>
<name>A0A0B3BY53_9PSED</name>
<dbReference type="InterPro" id="IPR045865">
    <property type="entry name" value="ACT-like_dom_sf"/>
</dbReference>
<dbReference type="CDD" id="cd01668">
    <property type="entry name" value="TGS_RSH"/>
    <property type="match status" value="1"/>
</dbReference>
<dbReference type="AlphaFoldDB" id="A0A0B3BY53"/>
<reference evidence="9 10" key="1">
    <citation type="submission" date="2014-11" db="EMBL/GenBank/DDBJ databases">
        <title>Genome sequence of Pseudomonas tuomuerensis JCM 14085.</title>
        <authorList>
            <person name="Shin S.-K."/>
            <person name="Yi H."/>
        </authorList>
    </citation>
    <scope>NUCLEOTIDE SEQUENCE [LARGE SCALE GENOMIC DNA]</scope>
    <source>
        <strain evidence="9 10">JCM 14085</strain>
    </source>
</reference>
<comment type="pathway">
    <text evidence="2">Purine metabolism.</text>
</comment>
<dbReference type="EMBL" id="JTAK01000002">
    <property type="protein sequence ID" value="KHO65604.1"/>
    <property type="molecule type" value="Genomic_DNA"/>
</dbReference>
<dbReference type="GO" id="GO:0042594">
    <property type="term" value="P:response to starvation"/>
    <property type="evidence" value="ECO:0007669"/>
    <property type="project" value="TreeGrafter"/>
</dbReference>
<dbReference type="PANTHER" id="PTHR21262">
    <property type="entry name" value="GUANOSINE-3',5'-BIS DIPHOSPHATE 3'-PYROPHOSPHOHYDROLASE"/>
    <property type="match status" value="1"/>
</dbReference>
<dbReference type="PANTHER" id="PTHR21262:SF31">
    <property type="entry name" value="GTP PYROPHOSPHOKINASE"/>
    <property type="match status" value="1"/>
</dbReference>
<evidence type="ECO:0000256" key="6">
    <source>
        <dbReference type="RuleBase" id="RU003847"/>
    </source>
</evidence>
<comment type="function">
    <text evidence="6">In eubacteria ppGpp (guanosine 3'-diphosphate 5'-diphosphate) is a mediator of the stringent response that coordinates a variety of cellular activities in response to changes in nutritional abundance.</text>
</comment>
<dbReference type="NCBIfam" id="TIGR00691">
    <property type="entry name" value="spoT_relA"/>
    <property type="match status" value="1"/>
</dbReference>
<dbReference type="GO" id="GO:0015969">
    <property type="term" value="P:guanosine tetraphosphate metabolic process"/>
    <property type="evidence" value="ECO:0007669"/>
    <property type="project" value="InterPro"/>
</dbReference>
<dbReference type="GO" id="GO:0008728">
    <property type="term" value="F:GTP diphosphokinase activity"/>
    <property type="evidence" value="ECO:0007669"/>
    <property type="project" value="TreeGrafter"/>
</dbReference>
<dbReference type="InterPro" id="IPR002912">
    <property type="entry name" value="ACT_dom"/>
</dbReference>
<dbReference type="CDD" id="cd05399">
    <property type="entry name" value="NT_Rel-Spo_like"/>
    <property type="match status" value="1"/>
</dbReference>
<keyword evidence="9" id="KW-0808">Transferase</keyword>
<comment type="similarity">
    <text evidence="6">Belongs to the relA/spoT family.</text>
</comment>
<dbReference type="Pfam" id="PF02824">
    <property type="entry name" value="TGS"/>
    <property type="match status" value="1"/>
</dbReference>
<dbReference type="Pfam" id="PF19296">
    <property type="entry name" value="RelA_AH_RIS"/>
    <property type="match status" value="1"/>
</dbReference>